<keyword evidence="6" id="KW-0904">Protein phosphatase</keyword>
<dbReference type="GO" id="GO:0004725">
    <property type="term" value="F:protein tyrosine phosphatase activity"/>
    <property type="evidence" value="ECO:0007669"/>
    <property type="project" value="UniProtKB-EC"/>
</dbReference>
<reference evidence="13 14" key="1">
    <citation type="submission" date="2015-07" db="EMBL/GenBank/DDBJ databases">
        <title>The genome of Habropoda laboriosa.</title>
        <authorList>
            <person name="Pan H."/>
            <person name="Kapheim K."/>
        </authorList>
    </citation>
    <scope>NUCLEOTIDE SEQUENCE [LARGE SCALE GENOMIC DNA]</scope>
    <source>
        <strain evidence="13">0110345459</strain>
    </source>
</reference>
<evidence type="ECO:0000256" key="8">
    <source>
        <dbReference type="ARBA" id="ARBA00051722"/>
    </source>
</evidence>
<evidence type="ECO:0000256" key="1">
    <source>
        <dbReference type="ARBA" id="ARBA00004167"/>
    </source>
</evidence>
<dbReference type="InterPro" id="IPR036116">
    <property type="entry name" value="FN3_sf"/>
</dbReference>
<dbReference type="SMART" id="SM00060">
    <property type="entry name" value="FN3"/>
    <property type="match status" value="3"/>
</dbReference>
<proteinExistence type="inferred from homology"/>
<dbReference type="PROSITE" id="PS50056">
    <property type="entry name" value="TYR_PHOSPHATASE_2"/>
    <property type="match status" value="2"/>
</dbReference>
<feature type="domain" description="Tyrosine specific protein phosphatases" evidence="11">
    <location>
        <begin position="1457"/>
        <end position="1530"/>
    </location>
</feature>
<dbReference type="GO" id="GO:0016020">
    <property type="term" value="C:membrane"/>
    <property type="evidence" value="ECO:0007669"/>
    <property type="project" value="UniProtKB-SubCell"/>
</dbReference>
<dbReference type="InterPro" id="IPR003961">
    <property type="entry name" value="FN3_dom"/>
</dbReference>
<dbReference type="InterPro" id="IPR016130">
    <property type="entry name" value="Tyr_Pase_AS"/>
</dbReference>
<dbReference type="EMBL" id="KQ414646">
    <property type="protein sequence ID" value="KOC66469.1"/>
    <property type="molecule type" value="Genomic_DNA"/>
</dbReference>
<dbReference type="Pfam" id="PF00102">
    <property type="entry name" value="Y_phosphatase"/>
    <property type="match status" value="2"/>
</dbReference>
<gene>
    <name evidence="13" type="ORF">WH47_08862</name>
</gene>
<organism evidence="13 14">
    <name type="scientific">Habropoda laboriosa</name>
    <dbReference type="NCBI Taxonomy" id="597456"/>
    <lineage>
        <taxon>Eukaryota</taxon>
        <taxon>Metazoa</taxon>
        <taxon>Ecdysozoa</taxon>
        <taxon>Arthropoda</taxon>
        <taxon>Hexapoda</taxon>
        <taxon>Insecta</taxon>
        <taxon>Pterygota</taxon>
        <taxon>Neoptera</taxon>
        <taxon>Endopterygota</taxon>
        <taxon>Hymenoptera</taxon>
        <taxon>Apocrita</taxon>
        <taxon>Aculeata</taxon>
        <taxon>Apoidea</taxon>
        <taxon>Anthophila</taxon>
        <taxon>Apidae</taxon>
        <taxon>Habropoda</taxon>
    </lineage>
</organism>
<keyword evidence="14" id="KW-1185">Reference proteome</keyword>
<feature type="domain" description="Tyrosine specific protein phosphatases" evidence="11">
    <location>
        <begin position="1744"/>
        <end position="1820"/>
    </location>
</feature>
<evidence type="ECO:0000256" key="6">
    <source>
        <dbReference type="ARBA" id="ARBA00022912"/>
    </source>
</evidence>
<dbReference type="InterPro" id="IPR000242">
    <property type="entry name" value="PTP_cat"/>
</dbReference>
<dbReference type="CDD" id="cd00063">
    <property type="entry name" value="FN3"/>
    <property type="match status" value="1"/>
</dbReference>
<accession>A0A0L7R6L6</accession>
<evidence type="ECO:0000259" key="10">
    <source>
        <dbReference type="PROSITE" id="PS50055"/>
    </source>
</evidence>
<evidence type="ECO:0000256" key="9">
    <source>
        <dbReference type="SAM" id="SignalP"/>
    </source>
</evidence>
<dbReference type="Gene3D" id="2.170.300.10">
    <property type="entry name" value="Tie2 ligand-binding domain superfamily"/>
    <property type="match status" value="1"/>
</dbReference>
<dbReference type="SMART" id="SM00404">
    <property type="entry name" value="PTPc_motif"/>
    <property type="match status" value="2"/>
</dbReference>
<evidence type="ECO:0000256" key="4">
    <source>
        <dbReference type="ARBA" id="ARBA00022729"/>
    </source>
</evidence>
<dbReference type="PRINTS" id="PR00700">
    <property type="entry name" value="PRTYPHPHTASE"/>
</dbReference>
<dbReference type="Pfam" id="PF00041">
    <property type="entry name" value="fn3"/>
    <property type="match status" value="1"/>
</dbReference>
<protein>
    <recommendedName>
        <fullName evidence="3">protein-tyrosine-phosphatase</fullName>
        <ecNumber evidence="3">3.1.3.48</ecNumber>
    </recommendedName>
</protein>
<keyword evidence="5" id="KW-0378">Hydrolase</keyword>
<sequence length="1840" mass="209246">MNVLALLFLLAQVATSSGKLIVLRRKDYTGRNNIRTRKLTCISDDDGSGLIWNRNLNWAHSSDEQARFACLNSRRPENSCAPWNLFCPTSTINRGWEPIKLKMLTGTTWNRKWEGLIKANLSTEWRTFVVKWDKGYENIRVYDTEKLLARGKVVVNGPRQRDDTYSLYIASSKRMLVKSPDGTVCGSTNTSSSITFPFYENATNICIEIGISMCAECRLRVRLYDRFYDKTEDLAVIEGSTMIAEHGLLDWKIVRIDKEIPMKTTKETQIILLPELEQKSLNPWWYMLYLEKCQPIGTLRYATIEVAQDYADGKYFWPNVTCQRLYNDESTVVNNTRCPRGTIGPYCSINCAEDLESDVNCRGIAICDERGCTCPPGFLGADCDTNCQIGQYGYGCNETCGLCKNKDCNFVTGHCYFICDNSEGYYIPPFCKKAINLPLPEIDFINETAVRVFVPVREEYKLILSSYKFFILVIGIYLIGNANILDDTTTMIGYTDELKPNSSYQIRCVFGVIDSFLPIYGKWKNFTNGCTANINFKVEIRNTSLTLKTGEQVNMYICPSNFLLENHETGEQISKGNLTKLPLELTNLTPYTLYKLTVSNGAEVLFSQKIQTLDGVPSNVRNVRMIIRSYNEVTLKWDPPLYPNGIVQKYETVVIFVKVQRYLGCDNSTAPPPIIETISNTPNFTTATYSKLKPYARYVVKIAAHTSNRGPQEIIEFNTNQNETVTEEYSNLRFQDNTLTWDAPEDCTTISGRIVAKIIVMGLGEAVENFSIVRLTEEYSLNVSELLYGAETYEARVYAVRSYDKQQNELVFKKLVFTTPPKAPPPVRNLEIYELDSETTSVYLRWLKPEPPINGEIEYYLVTNRYRNCEITSKIQPTEYCKLWNKYICATVKSADERTELITVAAVNVNVSTPGTLSSVSIISEKLKLDAPEMFAAEARDKGLVNLSWSHPWKTGGHLDKFVISAEMISSRLKMEIPRSRRGTIYVYHVKEYRSEYNETLHLLSSSTYKISIRGMTNTETYGERKIVEVKTPPAIGFEKELIAEVQREDSTILLHVPAVLNDTKDSLMNVVVKGPQVCTNREKLIPYLLEKAGIEDHEIAWKVATFPTDEYAGKTITIGDNRVRGYATNCPLRPAESYAIVVIVQTEKRSIDGRVIVAKTASIRVDEPPKRHHEAWLTLPTIFAIVGAGTFYFYRRSKQAISQQEVVVTYTNENPEVESIGFSTKYVCSTTPTSSDKEFLSRASTPYENGTVYVNDISQRGERMSPVKVKDFEDYVKQAIDTGMLHKQYSTLPRGQTKPWDYGKLPQNKPKNRYANLIAYDENRVTLEKLPDDPYSDYINANYIKGYKKEDCYIATQGPKANTVIDFWRMVWQEECYIICMLANLVEGGKVKCEQYWPDIGKKKKYGDIIVFNAKHTVFADFTFRTLHVTYEDEARKIEHLHYTAWPDHGVPMSTHSVVTYLKKLLATSPGNGPVVVHCSAGVGRTGTIILCDICLRRATAEGVVDVFAETEAIRSQRANMVDNNQQYLLAHLTLVECLLAFPTTLVCNEVLPSRIKELKTQLTIQRDSLEKMTWQDEALRPPASQAALSERNLAKNRFPELVSAKVSRVYLKRYPSTDEDSDYISAVYVDGVRLQNQYLAAQLPLPGTFTDFWRMVAEYKIELIIMLQPPDPKDATCCPIVPSEEFKPVPYINVRSKEFAEFAHYSSQRLILVDKLEKPVTEQQVTILCSTEWKAGRNEEPPETMSLVTLWQAAERISRGDGPTVVLCHDGVTGCGLYLALSFLLERISVEKECDVCLAIRAIRRSRPDFVSSLEHIEYLYEAAITYLKYFETYANFT</sequence>
<comment type="subcellular location">
    <subcellularLocation>
        <location evidence="1">Membrane</location>
        <topology evidence="1">Single-pass membrane protein</topology>
    </subcellularLocation>
</comment>
<feature type="domain" description="Tyrosine-protein phosphatase" evidence="10">
    <location>
        <begin position="1564"/>
        <end position="1829"/>
    </location>
</feature>
<evidence type="ECO:0000256" key="2">
    <source>
        <dbReference type="ARBA" id="ARBA00009580"/>
    </source>
</evidence>
<dbReference type="EC" id="3.1.3.48" evidence="3"/>
<comment type="similarity">
    <text evidence="2">Belongs to the protein-tyrosine phosphatase family.</text>
</comment>
<keyword evidence="7" id="KW-0472">Membrane</keyword>
<feature type="domain" description="Fibronectin type-III" evidence="12">
    <location>
        <begin position="616"/>
        <end position="722"/>
    </location>
</feature>
<dbReference type="PROSITE" id="PS00383">
    <property type="entry name" value="TYR_PHOSPHATASE_1"/>
    <property type="match status" value="1"/>
</dbReference>
<dbReference type="Gene3D" id="3.90.190.10">
    <property type="entry name" value="Protein tyrosine phosphatase superfamily"/>
    <property type="match status" value="2"/>
</dbReference>
<dbReference type="PROSITE" id="PS50853">
    <property type="entry name" value="FN3"/>
    <property type="match status" value="1"/>
</dbReference>
<dbReference type="Proteomes" id="UP000053825">
    <property type="component" value="Unassembled WGS sequence"/>
</dbReference>
<feature type="domain" description="Tyrosine-protein phosphatase" evidence="10">
    <location>
        <begin position="1286"/>
        <end position="1539"/>
    </location>
</feature>
<dbReference type="Gene3D" id="2.60.40.10">
    <property type="entry name" value="Immunoglobulins"/>
    <property type="match status" value="2"/>
</dbReference>
<dbReference type="PROSITE" id="PS50055">
    <property type="entry name" value="TYR_PHOSPHATASE_PTP"/>
    <property type="match status" value="2"/>
</dbReference>
<dbReference type="PANTHER" id="PTHR19134">
    <property type="entry name" value="RECEPTOR-TYPE TYROSINE-PROTEIN PHOSPHATASE"/>
    <property type="match status" value="1"/>
</dbReference>
<dbReference type="FunFam" id="3.90.190.10:FF:000062">
    <property type="entry name" value="Receptor-type tyrosine-protein phosphatase kappa"/>
    <property type="match status" value="1"/>
</dbReference>
<evidence type="ECO:0000256" key="5">
    <source>
        <dbReference type="ARBA" id="ARBA00022801"/>
    </source>
</evidence>
<evidence type="ECO:0000259" key="11">
    <source>
        <dbReference type="PROSITE" id="PS50056"/>
    </source>
</evidence>
<name>A0A0L7R6L6_9HYME</name>
<dbReference type="CDD" id="cd00047">
    <property type="entry name" value="PTPc"/>
    <property type="match status" value="2"/>
</dbReference>
<dbReference type="SUPFAM" id="SSF49265">
    <property type="entry name" value="Fibronectin type III"/>
    <property type="match status" value="2"/>
</dbReference>
<evidence type="ECO:0000256" key="7">
    <source>
        <dbReference type="ARBA" id="ARBA00023136"/>
    </source>
</evidence>
<dbReference type="GO" id="GO:0008045">
    <property type="term" value="P:motor neuron axon guidance"/>
    <property type="evidence" value="ECO:0007669"/>
    <property type="project" value="TreeGrafter"/>
</dbReference>
<dbReference type="InterPro" id="IPR029021">
    <property type="entry name" value="Prot-tyrosine_phosphatase-like"/>
</dbReference>
<keyword evidence="4 9" id="KW-0732">Signal</keyword>
<comment type="catalytic activity">
    <reaction evidence="8">
        <text>O-phospho-L-tyrosyl-[protein] + H2O = L-tyrosyl-[protein] + phosphate</text>
        <dbReference type="Rhea" id="RHEA:10684"/>
        <dbReference type="Rhea" id="RHEA-COMP:10136"/>
        <dbReference type="Rhea" id="RHEA-COMP:20101"/>
        <dbReference type="ChEBI" id="CHEBI:15377"/>
        <dbReference type="ChEBI" id="CHEBI:43474"/>
        <dbReference type="ChEBI" id="CHEBI:46858"/>
        <dbReference type="ChEBI" id="CHEBI:61978"/>
        <dbReference type="EC" id="3.1.3.48"/>
    </reaction>
</comment>
<dbReference type="FunFam" id="3.90.190.10:FF:000102">
    <property type="entry name" value="Receptor-type tyrosine-protein phosphatase"/>
    <property type="match status" value="1"/>
</dbReference>
<feature type="chain" id="PRO_5005575046" description="protein-tyrosine-phosphatase" evidence="9">
    <location>
        <begin position="19"/>
        <end position="1840"/>
    </location>
</feature>
<dbReference type="OrthoDB" id="6417559at2759"/>
<evidence type="ECO:0000313" key="13">
    <source>
        <dbReference type="EMBL" id="KOC66469.1"/>
    </source>
</evidence>
<dbReference type="SUPFAM" id="SSF52799">
    <property type="entry name" value="(Phosphotyrosine protein) phosphatases II"/>
    <property type="match status" value="2"/>
</dbReference>
<evidence type="ECO:0000256" key="3">
    <source>
        <dbReference type="ARBA" id="ARBA00013064"/>
    </source>
</evidence>
<feature type="signal peptide" evidence="9">
    <location>
        <begin position="1"/>
        <end position="18"/>
    </location>
</feature>
<dbReference type="SMART" id="SM00194">
    <property type="entry name" value="PTPc"/>
    <property type="match status" value="2"/>
</dbReference>
<dbReference type="PANTHER" id="PTHR19134:SF562">
    <property type="entry name" value="PROTEIN-TYROSINE-PHOSPHATASE"/>
    <property type="match status" value="1"/>
</dbReference>
<evidence type="ECO:0000313" key="14">
    <source>
        <dbReference type="Proteomes" id="UP000053825"/>
    </source>
</evidence>
<dbReference type="InterPro" id="IPR003595">
    <property type="entry name" value="Tyr_Pase_cat"/>
</dbReference>
<dbReference type="STRING" id="597456.A0A0L7R6L6"/>
<evidence type="ECO:0000259" key="12">
    <source>
        <dbReference type="PROSITE" id="PS50853"/>
    </source>
</evidence>
<dbReference type="InterPro" id="IPR013783">
    <property type="entry name" value="Ig-like_fold"/>
</dbReference>
<dbReference type="InterPro" id="IPR050348">
    <property type="entry name" value="Protein-Tyr_Phosphatase"/>
</dbReference>
<keyword evidence="13" id="KW-0675">Receptor</keyword>
<dbReference type="InterPro" id="IPR000387">
    <property type="entry name" value="Tyr_Pase_dom"/>
</dbReference>